<protein>
    <submittedName>
        <fullName evidence="2">Uncharacterized protein</fullName>
    </submittedName>
</protein>
<dbReference type="Proteomes" id="UP000736787">
    <property type="component" value="Unassembled WGS sequence"/>
</dbReference>
<feature type="region of interest" description="Disordered" evidence="1">
    <location>
        <begin position="27"/>
        <end position="50"/>
    </location>
</feature>
<proteinExistence type="predicted"/>
<organism evidence="2 3">
    <name type="scientific">Phytophthora cactorum</name>
    <dbReference type="NCBI Taxonomy" id="29920"/>
    <lineage>
        <taxon>Eukaryota</taxon>
        <taxon>Sar</taxon>
        <taxon>Stramenopiles</taxon>
        <taxon>Oomycota</taxon>
        <taxon>Peronosporomycetes</taxon>
        <taxon>Peronosporales</taxon>
        <taxon>Peronosporaceae</taxon>
        <taxon>Phytophthora</taxon>
    </lineage>
</organism>
<comment type="caution">
    <text evidence="2">The sequence shown here is derived from an EMBL/GenBank/DDBJ whole genome shotgun (WGS) entry which is preliminary data.</text>
</comment>
<gene>
    <name evidence="2" type="ORF">PC117_g19617</name>
</gene>
<feature type="compositionally biased region" description="Basic residues" evidence="1">
    <location>
        <begin position="41"/>
        <end position="50"/>
    </location>
</feature>
<evidence type="ECO:0000313" key="3">
    <source>
        <dbReference type="Proteomes" id="UP000736787"/>
    </source>
</evidence>
<reference evidence="2" key="1">
    <citation type="submission" date="2018-10" db="EMBL/GenBank/DDBJ databases">
        <title>Effector identification in a new, highly contiguous assembly of the strawberry crown rot pathogen Phytophthora cactorum.</title>
        <authorList>
            <person name="Armitage A.D."/>
            <person name="Nellist C.F."/>
            <person name="Bates H."/>
            <person name="Vickerstaff R.J."/>
            <person name="Harrison R.J."/>
        </authorList>
    </citation>
    <scope>NUCLEOTIDE SEQUENCE</scope>
    <source>
        <strain evidence="2">4040</strain>
    </source>
</reference>
<name>A0A8T1BTL3_9STRA</name>
<evidence type="ECO:0000256" key="1">
    <source>
        <dbReference type="SAM" id="MobiDB-lite"/>
    </source>
</evidence>
<dbReference type="AlphaFoldDB" id="A0A8T1BTL3"/>
<sequence>MSNGPLILERPVDAPLQKSGFPLMIASHSKVDPKETVPASTRRRYRRRRH</sequence>
<dbReference type="EMBL" id="RCMK01000864">
    <property type="protein sequence ID" value="KAG2909538.1"/>
    <property type="molecule type" value="Genomic_DNA"/>
</dbReference>
<evidence type="ECO:0000313" key="2">
    <source>
        <dbReference type="EMBL" id="KAG2909538.1"/>
    </source>
</evidence>
<accession>A0A8T1BTL3</accession>